<keyword evidence="3" id="KW-1185">Reference proteome</keyword>
<dbReference type="Proteomes" id="UP000332933">
    <property type="component" value="Unassembled WGS sequence"/>
</dbReference>
<dbReference type="EMBL" id="CAADRA010000241">
    <property type="protein sequence ID" value="VFT79440.1"/>
    <property type="molecule type" value="Genomic_DNA"/>
</dbReference>
<proteinExistence type="predicted"/>
<evidence type="ECO:0000313" key="2">
    <source>
        <dbReference type="EMBL" id="VFT79440.1"/>
    </source>
</evidence>
<dbReference type="EMBL" id="VJMH01000241">
    <property type="protein sequence ID" value="KAF0717529.1"/>
    <property type="molecule type" value="Genomic_DNA"/>
</dbReference>
<gene>
    <name evidence="2" type="primary">Aste57867_2237</name>
    <name evidence="1" type="ORF">As57867_002232</name>
    <name evidence="2" type="ORF">ASTE57867_2237</name>
</gene>
<reference evidence="1" key="2">
    <citation type="submission" date="2019-06" db="EMBL/GenBank/DDBJ databases">
        <title>Genomics analysis of Aphanomyces spp. identifies a new class of oomycete effector associated with host adaptation.</title>
        <authorList>
            <person name="Gaulin E."/>
        </authorList>
    </citation>
    <scope>NUCLEOTIDE SEQUENCE</scope>
    <source>
        <strain evidence="1">CBS 578.67</strain>
    </source>
</reference>
<organism evidence="2 3">
    <name type="scientific">Aphanomyces stellatus</name>
    <dbReference type="NCBI Taxonomy" id="120398"/>
    <lineage>
        <taxon>Eukaryota</taxon>
        <taxon>Sar</taxon>
        <taxon>Stramenopiles</taxon>
        <taxon>Oomycota</taxon>
        <taxon>Saprolegniomycetes</taxon>
        <taxon>Saprolegniales</taxon>
        <taxon>Verrucalvaceae</taxon>
        <taxon>Aphanomyces</taxon>
    </lineage>
</organism>
<evidence type="ECO:0000313" key="3">
    <source>
        <dbReference type="Proteomes" id="UP000332933"/>
    </source>
</evidence>
<evidence type="ECO:0000313" key="1">
    <source>
        <dbReference type="EMBL" id="KAF0717529.1"/>
    </source>
</evidence>
<name>A0A485KCB2_9STRA</name>
<accession>A0A485KCB2</accession>
<dbReference type="AlphaFoldDB" id="A0A485KCB2"/>
<sequence>MKTRVRPLQSKRVIGSNTPMFGAHVRRALRRGVHRPLPCPQTALSRHTIAAARCFSSSGENNSPLKPLHQTFLDMFKYSERVAQWDTDGLFAPSMSMAEKGMVSFFFQRYFGDDMFDLADFLGGAQVALDLVFHTMYSPECLAAAASDEPRDISEASRPVQLLESLMTRECVDSILKEFKAYHDDGYTRVELTQLDIHECALGKVSISSDAEWLYMDVLYRTTEHLSFKGNGEGQTRTEVRDSHCEIRFHTSMKHLHQLDWSIVRMWDD</sequence>
<protein>
    <submittedName>
        <fullName evidence="2">Aste57867_2237 protein</fullName>
    </submittedName>
</protein>
<reference evidence="2 3" key="1">
    <citation type="submission" date="2019-03" db="EMBL/GenBank/DDBJ databases">
        <authorList>
            <person name="Gaulin E."/>
            <person name="Dumas B."/>
        </authorList>
    </citation>
    <scope>NUCLEOTIDE SEQUENCE [LARGE SCALE GENOMIC DNA]</scope>
    <source>
        <strain evidence="2">CBS 568.67</strain>
    </source>
</reference>
<dbReference type="OrthoDB" id="58190at2759"/>